<dbReference type="STRING" id="1044.EH31_04640"/>
<evidence type="ECO:0000313" key="2">
    <source>
        <dbReference type="EMBL" id="KEO91965.1"/>
    </source>
</evidence>
<organism evidence="2 3">
    <name type="scientific">Erythrobacter longus</name>
    <dbReference type="NCBI Taxonomy" id="1044"/>
    <lineage>
        <taxon>Bacteria</taxon>
        <taxon>Pseudomonadati</taxon>
        <taxon>Pseudomonadota</taxon>
        <taxon>Alphaproteobacteria</taxon>
        <taxon>Sphingomonadales</taxon>
        <taxon>Erythrobacteraceae</taxon>
        <taxon>Erythrobacter/Porphyrobacter group</taxon>
        <taxon>Erythrobacter</taxon>
    </lineage>
</organism>
<reference evidence="2 3" key="1">
    <citation type="submission" date="2014-04" db="EMBL/GenBank/DDBJ databases">
        <title>A comprehensive comparison of genomes of Erythrobacter spp. strains.</title>
        <authorList>
            <person name="Zheng Q."/>
        </authorList>
    </citation>
    <scope>NUCLEOTIDE SEQUENCE [LARGE SCALE GENOMIC DNA]</scope>
    <source>
        <strain evidence="2 3">DSM 6997</strain>
    </source>
</reference>
<keyword evidence="3" id="KW-1185">Reference proteome</keyword>
<protein>
    <submittedName>
        <fullName evidence="2">Uncharacterized protein</fullName>
    </submittedName>
</protein>
<name>A0A074MGK9_ERYLO</name>
<dbReference type="eggNOG" id="ENOG50315MQ">
    <property type="taxonomic scope" value="Bacteria"/>
</dbReference>
<feature type="signal peptide" evidence="1">
    <location>
        <begin position="1"/>
        <end position="20"/>
    </location>
</feature>
<dbReference type="Proteomes" id="UP000027647">
    <property type="component" value="Unassembled WGS sequence"/>
</dbReference>
<comment type="caution">
    <text evidence="2">The sequence shown here is derived from an EMBL/GenBank/DDBJ whole genome shotgun (WGS) entry which is preliminary data.</text>
</comment>
<accession>A0A074MGK9</accession>
<keyword evidence="1" id="KW-0732">Signal</keyword>
<dbReference type="OrthoDB" id="7594608at2"/>
<evidence type="ECO:0000313" key="3">
    <source>
        <dbReference type="Proteomes" id="UP000027647"/>
    </source>
</evidence>
<dbReference type="RefSeq" id="WP_034958341.1">
    <property type="nucleotide sequence ID" value="NZ_JMIW01000001.1"/>
</dbReference>
<dbReference type="AlphaFoldDB" id="A0A074MGK9"/>
<sequence length="168" mass="17420">MRFFAMFVTVAAACSLAACGSEQSATISGEDGENVEYTINDEDGETSMTVATPDGNVTMRTGANVPVDLPGGFSLIPDAEVISNTVIDQGDTKGALLTFRSDKTPDSITEFYRAEAQAGGFDIQIETSMTGSRMIGGESKAKGMTFSVTATSDGEGTTGQLTISEDVG</sequence>
<evidence type="ECO:0000256" key="1">
    <source>
        <dbReference type="SAM" id="SignalP"/>
    </source>
</evidence>
<proteinExistence type="predicted"/>
<dbReference type="EMBL" id="JMIW01000001">
    <property type="protein sequence ID" value="KEO91965.1"/>
    <property type="molecule type" value="Genomic_DNA"/>
</dbReference>
<feature type="chain" id="PRO_5001697187" evidence="1">
    <location>
        <begin position="21"/>
        <end position="168"/>
    </location>
</feature>
<dbReference type="PROSITE" id="PS51257">
    <property type="entry name" value="PROKAR_LIPOPROTEIN"/>
    <property type="match status" value="1"/>
</dbReference>
<gene>
    <name evidence="2" type="ORF">EH31_04640</name>
</gene>